<dbReference type="EMBL" id="AZHA01000016">
    <property type="protein sequence ID" value="OAA41492.1"/>
    <property type="molecule type" value="Genomic_DNA"/>
</dbReference>
<keyword evidence="2" id="KW-0843">Virulence</keyword>
<dbReference type="AlphaFoldDB" id="A0A167CRL5"/>
<dbReference type="InterPro" id="IPR036779">
    <property type="entry name" value="LysM_dom_sf"/>
</dbReference>
<keyword evidence="5" id="KW-0732">Signal</keyword>
<dbReference type="Gene3D" id="3.10.350.10">
    <property type="entry name" value="LysM domain"/>
    <property type="match status" value="5"/>
</dbReference>
<evidence type="ECO:0000256" key="4">
    <source>
        <dbReference type="SAM" id="MobiDB-lite"/>
    </source>
</evidence>
<dbReference type="InterPro" id="IPR018392">
    <property type="entry name" value="LysM"/>
</dbReference>
<reference evidence="7 8" key="1">
    <citation type="journal article" date="2016" name="Genome Biol. Evol.">
        <title>Divergent and convergent evolution of fungal pathogenicity.</title>
        <authorList>
            <person name="Shang Y."/>
            <person name="Xiao G."/>
            <person name="Zheng P."/>
            <person name="Cen K."/>
            <person name="Zhan S."/>
            <person name="Wang C."/>
        </authorList>
    </citation>
    <scope>NUCLEOTIDE SEQUENCE [LARGE SCALE GENOMIC DNA]</scope>
    <source>
        <strain evidence="7 8">RCEF 3172</strain>
    </source>
</reference>
<dbReference type="GO" id="GO:0008061">
    <property type="term" value="F:chitin binding"/>
    <property type="evidence" value="ECO:0007669"/>
    <property type="project" value="UniProtKB-KW"/>
</dbReference>
<evidence type="ECO:0000313" key="7">
    <source>
        <dbReference type="EMBL" id="OAA41492.1"/>
    </source>
</evidence>
<comment type="caution">
    <text evidence="7">The sequence shown here is derived from an EMBL/GenBank/DDBJ whole genome shotgun (WGS) entry which is preliminary data.</text>
</comment>
<dbReference type="SMART" id="SM00257">
    <property type="entry name" value="LysM"/>
    <property type="match status" value="4"/>
</dbReference>
<feature type="domain" description="LysM" evidence="6">
    <location>
        <begin position="493"/>
        <end position="539"/>
    </location>
</feature>
<name>A0A167CRL5_9HYPO</name>
<feature type="region of interest" description="Disordered" evidence="4">
    <location>
        <begin position="623"/>
        <end position="644"/>
    </location>
</feature>
<comment type="similarity">
    <text evidence="3">Belongs to the secreted LysM effector family.</text>
</comment>
<accession>A0A167CRL5</accession>
<organism evidence="7 8">
    <name type="scientific">Beauveria brongniartii RCEF 3172</name>
    <dbReference type="NCBI Taxonomy" id="1081107"/>
    <lineage>
        <taxon>Eukaryota</taxon>
        <taxon>Fungi</taxon>
        <taxon>Dikarya</taxon>
        <taxon>Ascomycota</taxon>
        <taxon>Pezizomycotina</taxon>
        <taxon>Sordariomycetes</taxon>
        <taxon>Hypocreomycetidae</taxon>
        <taxon>Hypocreales</taxon>
        <taxon>Cordycipitaceae</taxon>
        <taxon>Beauveria</taxon>
        <taxon>Beauveria brongniartii</taxon>
    </lineage>
</organism>
<dbReference type="Pfam" id="PF01476">
    <property type="entry name" value="LysM"/>
    <property type="match status" value="4"/>
</dbReference>
<evidence type="ECO:0000256" key="2">
    <source>
        <dbReference type="ARBA" id="ARBA00023026"/>
    </source>
</evidence>
<evidence type="ECO:0000256" key="5">
    <source>
        <dbReference type="SAM" id="SignalP"/>
    </source>
</evidence>
<dbReference type="PANTHER" id="PTHR34997:SF1">
    <property type="entry name" value="PEPTIDOGLYCAN-BINDING LYSIN DOMAIN"/>
    <property type="match status" value="1"/>
</dbReference>
<evidence type="ECO:0000259" key="6">
    <source>
        <dbReference type="PROSITE" id="PS51782"/>
    </source>
</evidence>
<proteinExistence type="inferred from homology"/>
<feature type="domain" description="LysM" evidence="6">
    <location>
        <begin position="243"/>
        <end position="288"/>
    </location>
</feature>
<protein>
    <submittedName>
        <fullName evidence="7">LysM domain-containing protein</fullName>
    </submittedName>
</protein>
<feature type="signal peptide" evidence="5">
    <location>
        <begin position="1"/>
        <end position="20"/>
    </location>
</feature>
<keyword evidence="1" id="KW-0147">Chitin-binding</keyword>
<dbReference type="SUPFAM" id="SSF54106">
    <property type="entry name" value="LysM domain"/>
    <property type="match status" value="3"/>
</dbReference>
<dbReference type="CDD" id="cd00118">
    <property type="entry name" value="LysM"/>
    <property type="match status" value="4"/>
</dbReference>
<feature type="region of interest" description="Disordered" evidence="4">
    <location>
        <begin position="542"/>
        <end position="563"/>
    </location>
</feature>
<keyword evidence="8" id="KW-1185">Reference proteome</keyword>
<dbReference type="Proteomes" id="UP000076863">
    <property type="component" value="Unassembled WGS sequence"/>
</dbReference>
<evidence type="ECO:0000256" key="3">
    <source>
        <dbReference type="ARBA" id="ARBA00044955"/>
    </source>
</evidence>
<dbReference type="PROSITE" id="PS51782">
    <property type="entry name" value="LYSM"/>
    <property type="match status" value="3"/>
</dbReference>
<evidence type="ECO:0000313" key="8">
    <source>
        <dbReference type="Proteomes" id="UP000076863"/>
    </source>
</evidence>
<feature type="chain" id="PRO_5007884830" evidence="5">
    <location>
        <begin position="21"/>
        <end position="687"/>
    </location>
</feature>
<feature type="domain" description="LysM" evidence="6">
    <location>
        <begin position="570"/>
        <end position="616"/>
    </location>
</feature>
<gene>
    <name evidence="7" type="ORF">BBO_05478</name>
</gene>
<dbReference type="OrthoDB" id="5985073at2759"/>
<dbReference type="PANTHER" id="PTHR34997">
    <property type="entry name" value="AM15"/>
    <property type="match status" value="1"/>
</dbReference>
<feature type="compositionally biased region" description="Low complexity" evidence="4">
    <location>
        <begin position="623"/>
        <end position="636"/>
    </location>
</feature>
<dbReference type="InterPro" id="IPR052210">
    <property type="entry name" value="LysM1-like"/>
</dbReference>
<evidence type="ECO:0000256" key="1">
    <source>
        <dbReference type="ARBA" id="ARBA00022669"/>
    </source>
</evidence>
<sequence length="687" mass="72297">MRSSSTRLALATCLVLPSAAQLMSNTTSQSNMTASPAFVNVTELDVAAIHLFGNTTQLPPSASSKCAAALMAGISCSLLVSPMWMSGHGSFDAATLTDLCTPSCEQSLKKYQVRAENACGYSAYTFPAGNNASIPSLVDPVLWAYNTACIKSGSDFCVPLLTQGNGQGGGNGSAKTSFCSDCFLKYEAAMIAAPYGGVQLQPDDFSSLLSSCSKPATSYPYTTRTAGPGPTTSSAPAAKCTGSPYTVKSGDTCESIASANSIATDRFITDNDLDYNCTAISARQSVCLPESCKLHRVATGDTCDSILKREQFYLTQLLSWNPTIHANCDNLASMAGRDICISPPGTTKWDSGPPTDTTTSWNVTFVLPTTEFTVVPSQTIVPNYTTSYQGPTDPIQISTTTGTIVPSAAESYAALTKYCPISHDDFLGGWTIPDLPANCSSALGKYCSPAANATMPSSTVFPTTCSPAYYISQLSSSGPPAPTGDGTVKDCKSWYVVANGDTCQKVVDKYGISLAQFYSWNPSVGSDCRLLQAGYAVCVGTGDTSSTPGSTPISTAPSPTASGTDPKCTQYYFVNKGDSCYNIKQQYHLSDDQFNTWNPSVGADCSGLFAGQYICVGAPYKSTSTSSPTPTATGPSPQEPSTDPQCTKWHYVVAGDNCFNIENKYDITSDQAGFLPTPPENTYFVSS</sequence>